<dbReference type="PANTHER" id="PTHR42918">
    <property type="entry name" value="LYSYL-TRNA SYNTHETASE"/>
    <property type="match status" value="1"/>
</dbReference>
<dbReference type="InterPro" id="IPR004364">
    <property type="entry name" value="Aa-tRNA-synt_II"/>
</dbReference>
<dbReference type="InterPro" id="IPR018149">
    <property type="entry name" value="Lys-tRNA-synth_II_C"/>
</dbReference>
<evidence type="ECO:0000313" key="6">
    <source>
        <dbReference type="Proteomes" id="UP001472677"/>
    </source>
</evidence>
<comment type="caution">
    <text evidence="5">The sequence shown here is derived from an EMBL/GenBank/DDBJ whole genome shotgun (WGS) entry which is preliminary data.</text>
</comment>
<reference evidence="5 6" key="1">
    <citation type="journal article" date="2024" name="G3 (Bethesda)">
        <title>Genome assembly of Hibiscus sabdariffa L. provides insights into metabolisms of medicinal natural products.</title>
        <authorList>
            <person name="Kim T."/>
        </authorList>
    </citation>
    <scope>NUCLEOTIDE SEQUENCE [LARGE SCALE GENOMIC DNA]</scope>
    <source>
        <strain evidence="5">TK-2024</strain>
        <tissue evidence="5">Old leaves</tissue>
    </source>
</reference>
<evidence type="ECO:0000256" key="2">
    <source>
        <dbReference type="ARBA" id="ARBA00022741"/>
    </source>
</evidence>
<dbReference type="Pfam" id="PF00152">
    <property type="entry name" value="tRNA-synt_2"/>
    <property type="match status" value="1"/>
</dbReference>
<dbReference type="PRINTS" id="PR00982">
    <property type="entry name" value="TRNASYNTHLYS"/>
</dbReference>
<dbReference type="SUPFAM" id="SSF55681">
    <property type="entry name" value="Class II aaRS and biotin synthetases"/>
    <property type="match status" value="1"/>
</dbReference>
<keyword evidence="6" id="KW-1185">Reference proteome</keyword>
<dbReference type="Proteomes" id="UP001472677">
    <property type="component" value="Unassembled WGS sequence"/>
</dbReference>
<dbReference type="PANTHER" id="PTHR42918:SF9">
    <property type="entry name" value="LYSINE--TRNA LIGASE"/>
    <property type="match status" value="1"/>
</dbReference>
<accession>A0ABR2CTP5</accession>
<keyword evidence="2" id="KW-0547">Nucleotide-binding</keyword>
<dbReference type="Gene3D" id="3.30.930.10">
    <property type="entry name" value="Bira Bifunctional Protein, Domain 2"/>
    <property type="match status" value="1"/>
</dbReference>
<evidence type="ECO:0000259" key="4">
    <source>
        <dbReference type="Pfam" id="PF00152"/>
    </source>
</evidence>
<feature type="domain" description="Aminoacyl-tRNA synthetase class II (D/K/N)" evidence="4">
    <location>
        <begin position="3"/>
        <end position="87"/>
    </location>
</feature>
<proteinExistence type="predicted"/>
<organism evidence="5 6">
    <name type="scientific">Hibiscus sabdariffa</name>
    <name type="common">roselle</name>
    <dbReference type="NCBI Taxonomy" id="183260"/>
    <lineage>
        <taxon>Eukaryota</taxon>
        <taxon>Viridiplantae</taxon>
        <taxon>Streptophyta</taxon>
        <taxon>Embryophyta</taxon>
        <taxon>Tracheophyta</taxon>
        <taxon>Spermatophyta</taxon>
        <taxon>Magnoliopsida</taxon>
        <taxon>eudicotyledons</taxon>
        <taxon>Gunneridae</taxon>
        <taxon>Pentapetalae</taxon>
        <taxon>rosids</taxon>
        <taxon>malvids</taxon>
        <taxon>Malvales</taxon>
        <taxon>Malvaceae</taxon>
        <taxon>Malvoideae</taxon>
        <taxon>Hibiscus</taxon>
    </lineage>
</organism>
<evidence type="ECO:0000256" key="1">
    <source>
        <dbReference type="ARBA" id="ARBA00022598"/>
    </source>
</evidence>
<dbReference type="EMBL" id="JBBPBM010000043">
    <property type="protein sequence ID" value="KAK8523149.1"/>
    <property type="molecule type" value="Genomic_DNA"/>
</dbReference>
<name>A0ABR2CTP5_9ROSI</name>
<evidence type="ECO:0000313" key="5">
    <source>
        <dbReference type="EMBL" id="KAK8523149.1"/>
    </source>
</evidence>
<protein>
    <recommendedName>
        <fullName evidence="4">Aminoacyl-tRNA synthetase class II (D/K/N) domain-containing protein</fullName>
    </recommendedName>
</protein>
<gene>
    <name evidence="5" type="ORF">V6N12_047679</name>
</gene>
<keyword evidence="1" id="KW-0436">Ligase</keyword>
<dbReference type="InterPro" id="IPR045864">
    <property type="entry name" value="aa-tRNA-synth_II/BPL/LPL"/>
</dbReference>
<evidence type="ECO:0000256" key="3">
    <source>
        <dbReference type="ARBA" id="ARBA00022840"/>
    </source>
</evidence>
<keyword evidence="3" id="KW-0067">ATP-binding</keyword>
<sequence>MMNMIAGGVAARQFVIHHNELTMRIYMHIAPKLYLKELVVGGLDCVYEIGKQFRSEFATCEFYMAFADYNDLMELTEKMLSGMVKGKLKRRSDALLNVGASVVLFLHVMCSTYCLSGESEKDDSEDVPNGVCEGPVTRENPLFWNGKADRGVADEDVGLVHREVSSSEQLRELGFMETQRALPPEKEKMANLTIPKDCSSDESIKYFSYACAKFEIKCPHPQTTTGLLDKVWLLYFFFRFC</sequence>